<dbReference type="EMBL" id="UINC01229760">
    <property type="protein sequence ID" value="SVE61602.1"/>
    <property type="molecule type" value="Genomic_DNA"/>
</dbReference>
<reference evidence="1" key="1">
    <citation type="submission" date="2018-05" db="EMBL/GenBank/DDBJ databases">
        <authorList>
            <person name="Lanie J.A."/>
            <person name="Ng W.-L."/>
            <person name="Kazmierczak K.M."/>
            <person name="Andrzejewski T.M."/>
            <person name="Davidsen T.M."/>
            <person name="Wayne K.J."/>
            <person name="Tettelin H."/>
            <person name="Glass J.I."/>
            <person name="Rusch D."/>
            <person name="Podicherti R."/>
            <person name="Tsui H.-C.T."/>
            <person name="Winkler M.E."/>
        </authorList>
    </citation>
    <scope>NUCLEOTIDE SEQUENCE</scope>
</reference>
<dbReference type="AlphaFoldDB" id="A0A383EXC8"/>
<feature type="non-terminal residue" evidence="1">
    <location>
        <position position="1"/>
    </location>
</feature>
<dbReference type="SUPFAM" id="SSF51735">
    <property type="entry name" value="NAD(P)-binding Rossmann-fold domains"/>
    <property type="match status" value="1"/>
</dbReference>
<gene>
    <name evidence="1" type="ORF">METZ01_LOCUS514456</name>
</gene>
<evidence type="ECO:0000313" key="1">
    <source>
        <dbReference type="EMBL" id="SVE61602.1"/>
    </source>
</evidence>
<organism evidence="1">
    <name type="scientific">marine metagenome</name>
    <dbReference type="NCBI Taxonomy" id="408172"/>
    <lineage>
        <taxon>unclassified sequences</taxon>
        <taxon>metagenomes</taxon>
        <taxon>ecological metagenomes</taxon>
    </lineage>
</organism>
<proteinExistence type="predicted"/>
<dbReference type="InterPro" id="IPR036291">
    <property type="entry name" value="NAD(P)-bd_dom_sf"/>
</dbReference>
<evidence type="ECO:0008006" key="2">
    <source>
        <dbReference type="Google" id="ProtNLM"/>
    </source>
</evidence>
<sequence length="42" mass="4487">MRKIKVGIIGFGTIGSGVVRILTAHGDLVRQRLGAEVEVVKI</sequence>
<protein>
    <recommendedName>
        <fullName evidence="2">Aspartate/homoserine dehydrogenase NAD-binding domain-containing protein</fullName>
    </recommendedName>
</protein>
<accession>A0A383EXC8</accession>
<dbReference type="Gene3D" id="3.40.50.720">
    <property type="entry name" value="NAD(P)-binding Rossmann-like Domain"/>
    <property type="match status" value="1"/>
</dbReference>
<name>A0A383EXC8_9ZZZZ</name>
<feature type="non-terminal residue" evidence="1">
    <location>
        <position position="42"/>
    </location>
</feature>